<dbReference type="KEGG" id="cput:CONPUDRAFT_152505"/>
<comment type="caution">
    <text evidence="1">The sequence shown here is derived from an EMBL/GenBank/DDBJ whole genome shotgun (WGS) entry which is preliminary data.</text>
</comment>
<reference evidence="2" key="1">
    <citation type="journal article" date="2012" name="Science">
        <title>The Paleozoic origin of enzymatic lignin decomposition reconstructed from 31 fungal genomes.</title>
        <authorList>
            <person name="Floudas D."/>
            <person name="Binder M."/>
            <person name="Riley R."/>
            <person name="Barry K."/>
            <person name="Blanchette R.A."/>
            <person name="Henrissat B."/>
            <person name="Martinez A.T."/>
            <person name="Otillar R."/>
            <person name="Spatafora J.W."/>
            <person name="Yadav J.S."/>
            <person name="Aerts A."/>
            <person name="Benoit I."/>
            <person name="Boyd A."/>
            <person name="Carlson A."/>
            <person name="Copeland A."/>
            <person name="Coutinho P.M."/>
            <person name="de Vries R.P."/>
            <person name="Ferreira P."/>
            <person name="Findley K."/>
            <person name="Foster B."/>
            <person name="Gaskell J."/>
            <person name="Glotzer D."/>
            <person name="Gorecki P."/>
            <person name="Heitman J."/>
            <person name="Hesse C."/>
            <person name="Hori C."/>
            <person name="Igarashi K."/>
            <person name="Jurgens J.A."/>
            <person name="Kallen N."/>
            <person name="Kersten P."/>
            <person name="Kohler A."/>
            <person name="Kuees U."/>
            <person name="Kumar T.K.A."/>
            <person name="Kuo A."/>
            <person name="LaButti K."/>
            <person name="Larrondo L.F."/>
            <person name="Lindquist E."/>
            <person name="Ling A."/>
            <person name="Lombard V."/>
            <person name="Lucas S."/>
            <person name="Lundell T."/>
            <person name="Martin R."/>
            <person name="McLaughlin D.J."/>
            <person name="Morgenstern I."/>
            <person name="Morin E."/>
            <person name="Murat C."/>
            <person name="Nagy L.G."/>
            <person name="Nolan M."/>
            <person name="Ohm R.A."/>
            <person name="Patyshakuliyeva A."/>
            <person name="Rokas A."/>
            <person name="Ruiz-Duenas F.J."/>
            <person name="Sabat G."/>
            <person name="Salamov A."/>
            <person name="Samejima M."/>
            <person name="Schmutz J."/>
            <person name="Slot J.C."/>
            <person name="St John F."/>
            <person name="Stenlid J."/>
            <person name="Sun H."/>
            <person name="Sun S."/>
            <person name="Syed K."/>
            <person name="Tsang A."/>
            <person name="Wiebenga A."/>
            <person name="Young D."/>
            <person name="Pisabarro A."/>
            <person name="Eastwood D.C."/>
            <person name="Martin F."/>
            <person name="Cullen D."/>
            <person name="Grigoriev I.V."/>
            <person name="Hibbett D.S."/>
        </authorList>
    </citation>
    <scope>NUCLEOTIDE SEQUENCE [LARGE SCALE GENOMIC DNA]</scope>
    <source>
        <strain evidence="2">RWD-64-598 SS2</strain>
    </source>
</reference>
<dbReference type="InterPro" id="IPR032675">
    <property type="entry name" value="LRR_dom_sf"/>
</dbReference>
<gene>
    <name evidence="1" type="ORF">CONPUDRAFT_152505</name>
</gene>
<dbReference type="OrthoDB" id="3255541at2759"/>
<evidence type="ECO:0000313" key="2">
    <source>
        <dbReference type="Proteomes" id="UP000053558"/>
    </source>
</evidence>
<dbReference type="GeneID" id="19203005"/>
<protein>
    <submittedName>
        <fullName evidence="1">Uncharacterized protein</fullName>
    </submittedName>
</protein>
<evidence type="ECO:0000313" key="1">
    <source>
        <dbReference type="EMBL" id="EIW83480.1"/>
    </source>
</evidence>
<accession>A0A5M3MWN7</accession>
<dbReference type="EMBL" id="JH711576">
    <property type="protein sequence ID" value="EIW83480.1"/>
    <property type="molecule type" value="Genomic_DNA"/>
</dbReference>
<dbReference type="AlphaFoldDB" id="A0A5M3MWN7"/>
<dbReference type="Gene3D" id="3.80.10.10">
    <property type="entry name" value="Ribonuclease Inhibitor"/>
    <property type="match status" value="1"/>
</dbReference>
<proteinExistence type="predicted"/>
<organism evidence="1 2">
    <name type="scientific">Coniophora puteana (strain RWD-64-598)</name>
    <name type="common">Brown rot fungus</name>
    <dbReference type="NCBI Taxonomy" id="741705"/>
    <lineage>
        <taxon>Eukaryota</taxon>
        <taxon>Fungi</taxon>
        <taxon>Dikarya</taxon>
        <taxon>Basidiomycota</taxon>
        <taxon>Agaricomycotina</taxon>
        <taxon>Agaricomycetes</taxon>
        <taxon>Agaricomycetidae</taxon>
        <taxon>Boletales</taxon>
        <taxon>Coniophorineae</taxon>
        <taxon>Coniophoraceae</taxon>
        <taxon>Coniophora</taxon>
    </lineage>
</organism>
<dbReference type="Proteomes" id="UP000053558">
    <property type="component" value="Unassembled WGS sequence"/>
</dbReference>
<dbReference type="RefSeq" id="XP_007767226.1">
    <property type="nucleotide sequence ID" value="XM_007769036.1"/>
</dbReference>
<name>A0A5M3MWN7_CONPW</name>
<keyword evidence="2" id="KW-1185">Reference proteome</keyword>
<sequence length="225" mass="24805">MSAISKHFYPEVLTSLFLKEIFGGPQMRPQEDHARLATYTIDFNTLRPVLAFVNMESVTLDLERKVTLDDCEMLLIAQGWPRLRTLRINSWHGWPAPGSCITFSGLAMMLAILPCIEDVSLSINASIPPPHPNVGEKEDASGSCCAPSSLKSINLLNSSKGNNAQDETTFLLHTLTNVTSCTLCARPFLWEGAGGVHVPPGTKEWWDNIFEALKTMRSGIQTAFV</sequence>